<name>A0A2N3IQU5_AERSO</name>
<dbReference type="PROSITE" id="PS51186">
    <property type="entry name" value="GNAT"/>
    <property type="match status" value="1"/>
</dbReference>
<evidence type="ECO:0000313" key="2">
    <source>
        <dbReference type="EMBL" id="PKQ73835.1"/>
    </source>
</evidence>
<organism evidence="2 3">
    <name type="scientific">Aeromonas sobria</name>
    <dbReference type="NCBI Taxonomy" id="646"/>
    <lineage>
        <taxon>Bacteria</taxon>
        <taxon>Pseudomonadati</taxon>
        <taxon>Pseudomonadota</taxon>
        <taxon>Gammaproteobacteria</taxon>
        <taxon>Aeromonadales</taxon>
        <taxon>Aeromonadaceae</taxon>
        <taxon>Aeromonas</taxon>
    </lineage>
</organism>
<dbReference type="Proteomes" id="UP000233467">
    <property type="component" value="Unassembled WGS sequence"/>
</dbReference>
<dbReference type="GO" id="GO:0016747">
    <property type="term" value="F:acyltransferase activity, transferring groups other than amino-acyl groups"/>
    <property type="evidence" value="ECO:0007669"/>
    <property type="project" value="InterPro"/>
</dbReference>
<keyword evidence="2" id="KW-0808">Transferase</keyword>
<evidence type="ECO:0000313" key="3">
    <source>
        <dbReference type="Proteomes" id="UP000233467"/>
    </source>
</evidence>
<reference evidence="2 3" key="1">
    <citation type="journal article" date="2017" name="Front. Microbiol.">
        <title>Strong Genomic and Phenotypic Heterogeneity in the Aeromonas sobria Species Complex.</title>
        <authorList>
            <person name="Gauthier J."/>
            <person name="Vincent A.T."/>
            <person name="Charette S.J."/>
            <person name="Derome N."/>
        </authorList>
    </citation>
    <scope>NUCLEOTIDE SEQUENCE [LARGE SCALE GENOMIC DNA]</scope>
    <source>
        <strain evidence="2 3">TM18</strain>
    </source>
</reference>
<gene>
    <name evidence="2" type="ORF">CJP16_18780</name>
</gene>
<evidence type="ECO:0000259" key="1">
    <source>
        <dbReference type="PROSITE" id="PS51186"/>
    </source>
</evidence>
<comment type="caution">
    <text evidence="2">The sequence shown here is derived from an EMBL/GenBank/DDBJ whole genome shotgun (WGS) entry which is preliminary data.</text>
</comment>
<dbReference type="CDD" id="cd04301">
    <property type="entry name" value="NAT_SF"/>
    <property type="match status" value="1"/>
</dbReference>
<dbReference type="InterPro" id="IPR000182">
    <property type="entry name" value="GNAT_dom"/>
</dbReference>
<dbReference type="SUPFAM" id="SSF55729">
    <property type="entry name" value="Acyl-CoA N-acyltransferases (Nat)"/>
    <property type="match status" value="1"/>
</dbReference>
<keyword evidence="3" id="KW-1185">Reference proteome</keyword>
<dbReference type="RefSeq" id="WP_101325898.1">
    <property type="nucleotide sequence ID" value="NZ_NQMM01000052.1"/>
</dbReference>
<dbReference type="Pfam" id="PF13673">
    <property type="entry name" value="Acetyltransf_10"/>
    <property type="match status" value="1"/>
</dbReference>
<dbReference type="AlphaFoldDB" id="A0A2N3IQU5"/>
<feature type="domain" description="N-acetyltransferase" evidence="1">
    <location>
        <begin position="6"/>
        <end position="155"/>
    </location>
</feature>
<dbReference type="EMBL" id="NQMM01000052">
    <property type="protein sequence ID" value="PKQ73835.1"/>
    <property type="molecule type" value="Genomic_DNA"/>
</dbReference>
<dbReference type="Gene3D" id="3.40.630.30">
    <property type="match status" value="1"/>
</dbReference>
<dbReference type="InterPro" id="IPR016181">
    <property type="entry name" value="Acyl_CoA_acyltransferase"/>
</dbReference>
<protein>
    <submittedName>
        <fullName evidence="2">GNAT family N-acetyltransferase</fullName>
    </submittedName>
</protein>
<accession>A0A2N3IQU5</accession>
<proteinExistence type="predicted"/>
<sequence>MNWILKPWSELTTDELYELLALRAEVFVVEQTCPFQDLDGLDRREGVWHLLGYQGELLAAYARIMAPSIVDQGGDESGVAIGRVVTSPRARGGGLGHQLMGEAMKACEARWPAHSIWLGAQAHLQGFYGQHGFVAEGEGYIEDDIPHIGMRKVASSQ</sequence>